<keyword evidence="1" id="KW-0808">Transferase</keyword>
<reference evidence="4 5" key="1">
    <citation type="journal article" date="2006" name="Nature">
        <title>Global trends of whole-genome duplications revealed by the ciliate Paramecium tetraurelia.</title>
        <authorList>
            <consortium name="Genoscope"/>
            <person name="Aury J.-M."/>
            <person name="Jaillon O."/>
            <person name="Duret L."/>
            <person name="Noel B."/>
            <person name="Jubin C."/>
            <person name="Porcel B.M."/>
            <person name="Segurens B."/>
            <person name="Daubin V."/>
            <person name="Anthouard V."/>
            <person name="Aiach N."/>
            <person name="Arnaiz O."/>
            <person name="Billaut A."/>
            <person name="Beisson J."/>
            <person name="Blanc I."/>
            <person name="Bouhouche K."/>
            <person name="Camara F."/>
            <person name="Duharcourt S."/>
            <person name="Guigo R."/>
            <person name="Gogendeau D."/>
            <person name="Katinka M."/>
            <person name="Keller A.-M."/>
            <person name="Kissmehl R."/>
            <person name="Klotz C."/>
            <person name="Koll F."/>
            <person name="Le Moue A."/>
            <person name="Lepere C."/>
            <person name="Malinsky S."/>
            <person name="Nowacki M."/>
            <person name="Nowak J.K."/>
            <person name="Plattner H."/>
            <person name="Poulain J."/>
            <person name="Ruiz F."/>
            <person name="Serrano V."/>
            <person name="Zagulski M."/>
            <person name="Dessen P."/>
            <person name="Betermier M."/>
            <person name="Weissenbach J."/>
            <person name="Scarpelli C."/>
            <person name="Schachter V."/>
            <person name="Sperling L."/>
            <person name="Meyer E."/>
            <person name="Cohen J."/>
            <person name="Wincker P."/>
        </authorList>
    </citation>
    <scope>NUCLEOTIDE SEQUENCE [LARGE SCALE GENOMIC DNA]</scope>
    <source>
        <strain evidence="4 5">Stock d4-2</strain>
    </source>
</reference>
<dbReference type="EMBL" id="CT868063">
    <property type="protein sequence ID" value="CAK68727.1"/>
    <property type="molecule type" value="Genomic_DNA"/>
</dbReference>
<gene>
    <name evidence="4" type="ORF">GSPATT00006938001</name>
</gene>
<dbReference type="Pfam" id="PF01504">
    <property type="entry name" value="PIP5K"/>
    <property type="match status" value="2"/>
</dbReference>
<name>A0CD60_PARTE</name>
<proteinExistence type="predicted"/>
<dbReference type="SUPFAM" id="SSF56104">
    <property type="entry name" value="SAICAR synthase-like"/>
    <property type="match status" value="1"/>
</dbReference>
<dbReference type="KEGG" id="ptm:GSPATT00006938001"/>
<dbReference type="HOGENOM" id="CLU_389087_0_0_1"/>
<dbReference type="STRING" id="5888.A0CD60"/>
<evidence type="ECO:0000313" key="5">
    <source>
        <dbReference type="Proteomes" id="UP000000600"/>
    </source>
</evidence>
<dbReference type="FunCoup" id="A0CD60">
    <property type="interactions" value="59"/>
</dbReference>
<dbReference type="Gene3D" id="3.30.810.10">
    <property type="entry name" value="2-Layer Sandwich"/>
    <property type="match status" value="1"/>
</dbReference>
<evidence type="ECO:0008006" key="6">
    <source>
        <dbReference type="Google" id="ProtNLM"/>
    </source>
</evidence>
<dbReference type="PANTHER" id="PTHR23086:SF8">
    <property type="entry name" value="PHOSPHATIDYLINOSITOL 5-PHOSPHATE 4-KINASE, ISOFORM A"/>
    <property type="match status" value="1"/>
</dbReference>
<dbReference type="GO" id="GO:0005509">
    <property type="term" value="F:calcium ion binding"/>
    <property type="evidence" value="ECO:0007669"/>
    <property type="project" value="InterPro"/>
</dbReference>
<dbReference type="InParanoid" id="A0CD60"/>
<dbReference type="InterPro" id="IPR027484">
    <property type="entry name" value="PInositol-4-P-5-kinase_N"/>
</dbReference>
<dbReference type="eggNOG" id="KOG0229">
    <property type="taxonomic scope" value="Eukaryota"/>
</dbReference>
<dbReference type="PROSITE" id="PS51455">
    <property type="entry name" value="PIPK"/>
    <property type="match status" value="1"/>
</dbReference>
<dbReference type="GO" id="GO:0046854">
    <property type="term" value="P:phosphatidylinositol phosphate biosynthetic process"/>
    <property type="evidence" value="ECO:0000318"/>
    <property type="project" value="GO_Central"/>
</dbReference>
<dbReference type="SMART" id="SM00330">
    <property type="entry name" value="PIPKc"/>
    <property type="match status" value="1"/>
</dbReference>
<keyword evidence="5" id="KW-1185">Reference proteome</keyword>
<evidence type="ECO:0000259" key="3">
    <source>
        <dbReference type="PROSITE" id="PS51455"/>
    </source>
</evidence>
<dbReference type="PANTHER" id="PTHR23086">
    <property type="entry name" value="PHOSPHATIDYLINOSITOL-4-PHOSPHATE 5-KINASE"/>
    <property type="match status" value="1"/>
</dbReference>
<feature type="domain" description="PIPK" evidence="3">
    <location>
        <begin position="334"/>
        <end position="668"/>
    </location>
</feature>
<evidence type="ECO:0000313" key="4">
    <source>
        <dbReference type="EMBL" id="CAK68727.1"/>
    </source>
</evidence>
<protein>
    <recommendedName>
        <fullName evidence="6">PIPK domain-containing protein</fullName>
    </recommendedName>
</protein>
<keyword evidence="1" id="KW-0547">Nucleotide-binding</keyword>
<sequence>MKRRINFIHTNDKKKFKKYDEYDFSKRRIGFSEKEIKKIRQSIRFLKLAQIGYINYQQFRESLGIMGLANAEFLSLRLFHVIDIEDSNKITFEDFLNYLNILVNGNKQQKAEMSFRFLDITDTGRILQNDIEQLCADILLFWHQITGSKVLPNLSKVEMLIKALGMQSTGEISFSAYLDAYDNISNAIDWFEFFNDTKTEKQSIHTQEIDNNKLQQSIDNLQDEVLSCIIQLKNSKRGGESIIFDANISQINQIDNKIDGPFYVSIQTPKRPGDVDPSQEVSVKYQANQPQFSLFQNDSRIHKIASFGKQDKLIVLEQKKMKKPMSEDFRRATIANIPKKHKAIYFGHENWNLVISMMIGMRACAQALCPLSIELKDKDFKSKYIYNISNSNNQNICYQFVDYAGLVYERIRSIFKISQKHYLTSIGKLTSLSELSSTGKSGSFFYFTDNGDFMIKTISKNEFKLLSRIIQQYYQYIRDYGSTYLSKILGQHVLKAFKDKTLISKTYIIVIVNVFQSPLSIDVRYDLKGSTYGRKTKKANKIPDKNVALKDLDFLDDKKKILLDSEFTKSLLAQFKNDVLFLESCSIIDYSLLIGIHSIRHDSNIKNQVVSNDQKEVYFIGIIDILTEYNMQKQIEYSLKHTFVDSNISCVPPREYAMRFLNFIKQNVFV</sequence>
<dbReference type="RefSeq" id="XP_001436124.1">
    <property type="nucleotide sequence ID" value="XM_001436087.1"/>
</dbReference>
<dbReference type="SUPFAM" id="SSF47473">
    <property type="entry name" value="EF-hand"/>
    <property type="match status" value="1"/>
</dbReference>
<dbReference type="InterPro" id="IPR023610">
    <property type="entry name" value="PInositol-4/5-P-5/4-kinase"/>
</dbReference>
<dbReference type="OrthoDB" id="2129491at2759"/>
<dbReference type="GO" id="GO:0005886">
    <property type="term" value="C:plasma membrane"/>
    <property type="evidence" value="ECO:0000318"/>
    <property type="project" value="GO_Central"/>
</dbReference>
<evidence type="ECO:0000259" key="2">
    <source>
        <dbReference type="PROSITE" id="PS50222"/>
    </source>
</evidence>
<dbReference type="PROSITE" id="PS50222">
    <property type="entry name" value="EF_HAND_2"/>
    <property type="match status" value="1"/>
</dbReference>
<dbReference type="GO" id="GO:0005524">
    <property type="term" value="F:ATP binding"/>
    <property type="evidence" value="ECO:0007669"/>
    <property type="project" value="UniProtKB-UniRule"/>
</dbReference>
<keyword evidence="1" id="KW-0067">ATP-binding</keyword>
<dbReference type="Gene3D" id="1.10.238.10">
    <property type="entry name" value="EF-hand"/>
    <property type="match status" value="1"/>
</dbReference>
<dbReference type="Gene3D" id="3.30.800.10">
    <property type="entry name" value="Phosphatidylinositol Phosphate Kinase II Beta"/>
    <property type="match status" value="1"/>
</dbReference>
<dbReference type="Proteomes" id="UP000000600">
    <property type="component" value="Unassembled WGS sequence"/>
</dbReference>
<dbReference type="AlphaFoldDB" id="A0CD60"/>
<keyword evidence="1" id="KW-0418">Kinase</keyword>
<dbReference type="InterPro" id="IPR002498">
    <property type="entry name" value="PInositol-4-P-4/5-kinase_core"/>
</dbReference>
<evidence type="ECO:0000256" key="1">
    <source>
        <dbReference type="PROSITE-ProRule" id="PRU00781"/>
    </source>
</evidence>
<dbReference type="GO" id="GO:0016308">
    <property type="term" value="F:1-phosphatidylinositol-4-phosphate 5-kinase activity"/>
    <property type="evidence" value="ECO:0000318"/>
    <property type="project" value="GO_Central"/>
</dbReference>
<dbReference type="InterPro" id="IPR002048">
    <property type="entry name" value="EF_hand_dom"/>
</dbReference>
<dbReference type="InterPro" id="IPR027483">
    <property type="entry name" value="PInositol-4-P-4/5-kinase_C_sf"/>
</dbReference>
<organism evidence="4 5">
    <name type="scientific">Paramecium tetraurelia</name>
    <dbReference type="NCBI Taxonomy" id="5888"/>
    <lineage>
        <taxon>Eukaryota</taxon>
        <taxon>Sar</taxon>
        <taxon>Alveolata</taxon>
        <taxon>Ciliophora</taxon>
        <taxon>Intramacronucleata</taxon>
        <taxon>Oligohymenophorea</taxon>
        <taxon>Peniculida</taxon>
        <taxon>Parameciidae</taxon>
        <taxon>Paramecium</taxon>
    </lineage>
</organism>
<accession>A0CD60</accession>
<feature type="domain" description="EF-hand" evidence="2">
    <location>
        <begin position="70"/>
        <end position="105"/>
    </location>
</feature>
<dbReference type="OMA" id="PPREYAM"/>
<dbReference type="CDD" id="cd00139">
    <property type="entry name" value="PIPKc"/>
    <property type="match status" value="1"/>
</dbReference>
<dbReference type="InterPro" id="IPR011992">
    <property type="entry name" value="EF-hand-dom_pair"/>
</dbReference>
<dbReference type="GeneID" id="5021894"/>